<dbReference type="InterPro" id="IPR029058">
    <property type="entry name" value="AB_hydrolase_fold"/>
</dbReference>
<dbReference type="AlphaFoldDB" id="A0AAW1WWC5"/>
<evidence type="ECO:0000313" key="7">
    <source>
        <dbReference type="EMBL" id="KAK9928444.1"/>
    </source>
</evidence>
<organism evidence="7 8">
    <name type="scientific">Rubus argutus</name>
    <name type="common">Southern blackberry</name>
    <dbReference type="NCBI Taxonomy" id="59490"/>
    <lineage>
        <taxon>Eukaryota</taxon>
        <taxon>Viridiplantae</taxon>
        <taxon>Streptophyta</taxon>
        <taxon>Embryophyta</taxon>
        <taxon>Tracheophyta</taxon>
        <taxon>Spermatophyta</taxon>
        <taxon>Magnoliopsida</taxon>
        <taxon>eudicotyledons</taxon>
        <taxon>Gunneridae</taxon>
        <taxon>Pentapetalae</taxon>
        <taxon>rosids</taxon>
        <taxon>fabids</taxon>
        <taxon>Rosales</taxon>
        <taxon>Rosaceae</taxon>
        <taxon>Rosoideae</taxon>
        <taxon>Rosoideae incertae sedis</taxon>
        <taxon>Rubus</taxon>
    </lineage>
</organism>
<comment type="caution">
    <text evidence="7">The sequence shown here is derived from an EMBL/GenBank/DDBJ whole genome shotgun (WGS) entry which is preliminary data.</text>
</comment>
<dbReference type="GO" id="GO:0008970">
    <property type="term" value="F:phospholipase A1 activity"/>
    <property type="evidence" value="ECO:0007669"/>
    <property type="project" value="UniProtKB-UniRule"/>
</dbReference>
<dbReference type="EC" id="3.1.1.-" evidence="5"/>
<evidence type="ECO:0000256" key="4">
    <source>
        <dbReference type="ARBA" id="ARBA00023098"/>
    </source>
</evidence>
<dbReference type="PANTHER" id="PTHR31828">
    <property type="entry name" value="PHOSPHOLIPASE A1-IIGAMMA"/>
    <property type="match status" value="1"/>
</dbReference>
<dbReference type="Pfam" id="PF01764">
    <property type="entry name" value="Lipase_3"/>
    <property type="match status" value="1"/>
</dbReference>
<proteinExistence type="inferred from homology"/>
<evidence type="ECO:0000259" key="6">
    <source>
        <dbReference type="Pfam" id="PF01764"/>
    </source>
</evidence>
<dbReference type="InterPro" id="IPR033556">
    <property type="entry name" value="PLA"/>
</dbReference>
<evidence type="ECO:0000313" key="8">
    <source>
        <dbReference type="Proteomes" id="UP001457282"/>
    </source>
</evidence>
<reference evidence="7 8" key="1">
    <citation type="journal article" date="2023" name="G3 (Bethesda)">
        <title>A chromosome-length genome assembly and annotation of blackberry (Rubus argutus, cv. 'Hillquist').</title>
        <authorList>
            <person name="Bruna T."/>
            <person name="Aryal R."/>
            <person name="Dudchenko O."/>
            <person name="Sargent D.J."/>
            <person name="Mead D."/>
            <person name="Buti M."/>
            <person name="Cavallini A."/>
            <person name="Hytonen T."/>
            <person name="Andres J."/>
            <person name="Pham M."/>
            <person name="Weisz D."/>
            <person name="Mascagni F."/>
            <person name="Usai G."/>
            <person name="Natali L."/>
            <person name="Bassil N."/>
            <person name="Fernandez G.E."/>
            <person name="Lomsadze A."/>
            <person name="Armour M."/>
            <person name="Olukolu B."/>
            <person name="Poorten T."/>
            <person name="Britton C."/>
            <person name="Davik J."/>
            <person name="Ashrafi H."/>
            <person name="Aiden E.L."/>
            <person name="Borodovsky M."/>
            <person name="Worthington M."/>
        </authorList>
    </citation>
    <scope>NUCLEOTIDE SEQUENCE [LARGE SCALE GENOMIC DNA]</scope>
    <source>
        <strain evidence="7">PI 553951</strain>
    </source>
</reference>
<dbReference type="Proteomes" id="UP001457282">
    <property type="component" value="Unassembled WGS sequence"/>
</dbReference>
<gene>
    <name evidence="7" type="ORF">M0R45_025580</name>
</gene>
<evidence type="ECO:0000256" key="1">
    <source>
        <dbReference type="ARBA" id="ARBA00010701"/>
    </source>
</evidence>
<comment type="function">
    <text evidence="5">Acylhydrolase that catalyzes the hydrolysis of phospholipids at the sn-1 position.</text>
</comment>
<evidence type="ECO:0000256" key="5">
    <source>
        <dbReference type="RuleBase" id="RU367093"/>
    </source>
</evidence>
<dbReference type="PANTHER" id="PTHR31828:SF20">
    <property type="entry name" value="PHOSPHOLIPASE A1"/>
    <property type="match status" value="1"/>
</dbReference>
<comment type="similarity">
    <text evidence="1 5">Belongs to the AB hydrolase superfamily. Lipase family.</text>
</comment>
<feature type="domain" description="Fungal lipase-type" evidence="6">
    <location>
        <begin position="120"/>
        <end position="280"/>
    </location>
</feature>
<keyword evidence="4 5" id="KW-0443">Lipid metabolism</keyword>
<keyword evidence="3 5" id="KW-0442">Lipid degradation</keyword>
<keyword evidence="2 5" id="KW-0378">Hydrolase</keyword>
<sequence>MESIATRWRDLSGAGDWKDLLDPLDIDLRPYIIHYGERAGVALVTEPKSKNYGLPRYAKGHLFSKIGLENGNPYKYVVKKYLYATIQGNDYPTGKSYVLGMVSVTTDEGARVLGRKDVLISWRGTQLVHEVDVDKDINLASASDILGEENDPMVHHGWLSYYTDTDDQSPHNQLTSARDQALAALKEVLDEYKQGEEISITITGHSMGAALATLNATDIVHNGHNVLTDQPDKVIPVTAFAFASPRLGDKGFEKVFSGLKNLHVLRVTNEEDVVPKTPLFSLKPLKEYFHVGIKLGIDTRKSPYLKVLTDEIQRLASWHNLEVYLHGVAGTQGTESNDFKLEVKRDLSLVNKASDYLKDEYNVVGGWWTEKNKAMIQMDDGSWVLDDREFLE</sequence>
<dbReference type="EMBL" id="JBEDUW010000005">
    <property type="protein sequence ID" value="KAK9928444.1"/>
    <property type="molecule type" value="Genomic_DNA"/>
</dbReference>
<evidence type="ECO:0000256" key="3">
    <source>
        <dbReference type="ARBA" id="ARBA00022963"/>
    </source>
</evidence>
<name>A0AAW1WWC5_RUBAR</name>
<dbReference type="InterPro" id="IPR002921">
    <property type="entry name" value="Fungal_lipase-type"/>
</dbReference>
<dbReference type="SUPFAM" id="SSF53474">
    <property type="entry name" value="alpha/beta-Hydrolases"/>
    <property type="match status" value="1"/>
</dbReference>
<dbReference type="GO" id="GO:0016042">
    <property type="term" value="P:lipid catabolic process"/>
    <property type="evidence" value="ECO:0007669"/>
    <property type="project" value="UniProtKB-UniRule"/>
</dbReference>
<dbReference type="CDD" id="cd00519">
    <property type="entry name" value="Lipase_3"/>
    <property type="match status" value="1"/>
</dbReference>
<keyword evidence="8" id="KW-1185">Reference proteome</keyword>
<evidence type="ECO:0000256" key="2">
    <source>
        <dbReference type="ARBA" id="ARBA00022801"/>
    </source>
</evidence>
<dbReference type="Gene3D" id="3.40.50.1820">
    <property type="entry name" value="alpha/beta hydrolase"/>
    <property type="match status" value="1"/>
</dbReference>
<dbReference type="GO" id="GO:0005737">
    <property type="term" value="C:cytoplasm"/>
    <property type="evidence" value="ECO:0007669"/>
    <property type="project" value="UniProtKB-ARBA"/>
</dbReference>
<dbReference type="FunFam" id="3.40.50.1820:FF:000065">
    <property type="entry name" value="Phospholipase A1-II 3"/>
    <property type="match status" value="1"/>
</dbReference>
<accession>A0AAW1WWC5</accession>
<protein>
    <recommendedName>
        <fullName evidence="5">Phospholipase A1</fullName>
        <ecNumber evidence="5">3.1.1.-</ecNumber>
    </recommendedName>
</protein>